<dbReference type="Proteomes" id="UP000019109">
    <property type="component" value="Unassembled WGS sequence"/>
</dbReference>
<dbReference type="AlphaFoldDB" id="W4V8C7"/>
<gene>
    <name evidence="5" type="ORF">JCM21531_2582</name>
</gene>
<evidence type="ECO:0000313" key="6">
    <source>
        <dbReference type="Proteomes" id="UP000019109"/>
    </source>
</evidence>
<name>W4V8C7_9FIRM</name>
<feature type="transmembrane region" description="Helical" evidence="3">
    <location>
        <begin position="91"/>
        <end position="113"/>
    </location>
</feature>
<accession>W4V8C7</accession>
<feature type="domain" description="Putative zinc-finger" evidence="4">
    <location>
        <begin position="4"/>
        <end position="37"/>
    </location>
</feature>
<comment type="caution">
    <text evidence="5">The sequence shown here is derived from an EMBL/GenBank/DDBJ whole genome shotgun (WGS) entry which is preliminary data.</text>
</comment>
<keyword evidence="3" id="KW-0472">Membrane</keyword>
<evidence type="ECO:0000313" key="5">
    <source>
        <dbReference type="EMBL" id="GAE89088.1"/>
    </source>
</evidence>
<evidence type="ECO:0000259" key="4">
    <source>
        <dbReference type="Pfam" id="PF13490"/>
    </source>
</evidence>
<keyword evidence="3" id="KW-1133">Transmembrane helix</keyword>
<evidence type="ECO:0000256" key="3">
    <source>
        <dbReference type="SAM" id="Phobius"/>
    </source>
</evidence>
<dbReference type="Gene3D" id="1.10.10.1320">
    <property type="entry name" value="Anti-sigma factor, zinc-finger domain"/>
    <property type="match status" value="1"/>
</dbReference>
<dbReference type="EMBL" id="BAVR01000030">
    <property type="protein sequence ID" value="GAE89088.1"/>
    <property type="molecule type" value="Genomic_DNA"/>
</dbReference>
<proteinExistence type="inferred from homology"/>
<dbReference type="OrthoDB" id="9808253at2"/>
<sequence>MKKCNEVIELMSLYIDNELDNETRNKIDEHIKTCESCKSELDALKEIVGVLGSFEEVELPLGFKEELHEKLVAEKNQNELENKTVQFRKKFAGFASSIAAGLVLVFVAGSLILTRGLLGNAPKDSNKLLMKNGGASEATLNHDNNSNIFGHEEDSQIEILFNEGSKDSSQDQKYDIGAGDTKAKGFRQYDASSPVDPPSEEPALSMITALNAPSYDVYITITSSDIEKETDNINNIAHLCNIEIETYGSKDASVSSPDENKKVLSFDVDSTKYNSFVNELKKEYGVNLSLDEKLNDQDATIKVEISILKE</sequence>
<reference evidence="5" key="1">
    <citation type="journal article" date="2014" name="Genome Announc.">
        <title>Draft Genome Sequence of Clostridium straminisolvens Strain JCM 21531T, Isolated from a Cellulose-Degrading Bacterial Community.</title>
        <authorList>
            <person name="Yuki M."/>
            <person name="Oshima K."/>
            <person name="Suda W."/>
            <person name="Sakamoto M."/>
            <person name="Kitamura K."/>
            <person name="Iida T."/>
            <person name="Hattori M."/>
            <person name="Ohkuma M."/>
        </authorList>
    </citation>
    <scope>NUCLEOTIDE SEQUENCE [LARGE SCALE GENOMIC DNA]</scope>
    <source>
        <strain evidence="5">JCM 21531</strain>
    </source>
</reference>
<dbReference type="InterPro" id="IPR027383">
    <property type="entry name" value="Znf_put"/>
</dbReference>
<protein>
    <recommendedName>
        <fullName evidence="2">Anti-sigma-W factor RsiW</fullName>
    </recommendedName>
</protein>
<dbReference type="InterPro" id="IPR041916">
    <property type="entry name" value="Anti_sigma_zinc_sf"/>
</dbReference>
<dbReference type="Pfam" id="PF13490">
    <property type="entry name" value="zf-HC2"/>
    <property type="match status" value="1"/>
</dbReference>
<evidence type="ECO:0000256" key="2">
    <source>
        <dbReference type="ARBA" id="ARBA00024438"/>
    </source>
</evidence>
<organism evidence="5 6">
    <name type="scientific">Acetivibrio straminisolvens JCM 21531</name>
    <dbReference type="NCBI Taxonomy" id="1294263"/>
    <lineage>
        <taxon>Bacteria</taxon>
        <taxon>Bacillati</taxon>
        <taxon>Bacillota</taxon>
        <taxon>Clostridia</taxon>
        <taxon>Eubacteriales</taxon>
        <taxon>Oscillospiraceae</taxon>
        <taxon>Acetivibrio</taxon>
    </lineage>
</organism>
<dbReference type="RefSeq" id="WP_038289243.1">
    <property type="nucleotide sequence ID" value="NZ_BAVR01000030.1"/>
</dbReference>
<keyword evidence="6" id="KW-1185">Reference proteome</keyword>
<dbReference type="STRING" id="1294263.JCM21531_2582"/>
<evidence type="ECO:0000256" key="1">
    <source>
        <dbReference type="ARBA" id="ARBA00024353"/>
    </source>
</evidence>
<comment type="similarity">
    <text evidence="1">Belongs to the zinc-associated anti-sigma factor (ZAS) superfamily. Anti-sigma-W factor family.</text>
</comment>
<keyword evidence="3" id="KW-0812">Transmembrane</keyword>